<feature type="non-terminal residue" evidence="2">
    <location>
        <position position="1"/>
    </location>
</feature>
<comment type="caution">
    <text evidence="2">The sequence shown here is derived from an EMBL/GenBank/DDBJ whole genome shotgun (WGS) entry which is preliminary data.</text>
</comment>
<feature type="compositionally biased region" description="Basic residues" evidence="1">
    <location>
        <begin position="48"/>
        <end position="82"/>
    </location>
</feature>
<feature type="compositionally biased region" description="Basic residues" evidence="1">
    <location>
        <begin position="9"/>
        <end position="39"/>
    </location>
</feature>
<reference evidence="2" key="1">
    <citation type="journal article" date="2014" name="Front. Microbiol.">
        <title>High frequency of phylogenetically diverse reductive dehalogenase-homologous genes in deep subseafloor sedimentary metagenomes.</title>
        <authorList>
            <person name="Kawai M."/>
            <person name="Futagami T."/>
            <person name="Toyoda A."/>
            <person name="Takaki Y."/>
            <person name="Nishi S."/>
            <person name="Hori S."/>
            <person name="Arai W."/>
            <person name="Tsubouchi T."/>
            <person name="Morono Y."/>
            <person name="Uchiyama I."/>
            <person name="Ito T."/>
            <person name="Fujiyama A."/>
            <person name="Inagaki F."/>
            <person name="Takami H."/>
        </authorList>
    </citation>
    <scope>NUCLEOTIDE SEQUENCE</scope>
    <source>
        <strain evidence="2">Expedition CK06-06</strain>
    </source>
</reference>
<name>X0SUN1_9ZZZZ</name>
<evidence type="ECO:0000313" key="2">
    <source>
        <dbReference type="EMBL" id="GAF84694.1"/>
    </source>
</evidence>
<protein>
    <submittedName>
        <fullName evidence="2">Uncharacterized protein</fullName>
    </submittedName>
</protein>
<evidence type="ECO:0000256" key="1">
    <source>
        <dbReference type="SAM" id="MobiDB-lite"/>
    </source>
</evidence>
<feature type="region of interest" description="Disordered" evidence="1">
    <location>
        <begin position="1"/>
        <end position="83"/>
    </location>
</feature>
<dbReference type="AlphaFoldDB" id="X0SUN1"/>
<organism evidence="2">
    <name type="scientific">marine sediment metagenome</name>
    <dbReference type="NCBI Taxonomy" id="412755"/>
    <lineage>
        <taxon>unclassified sequences</taxon>
        <taxon>metagenomes</taxon>
        <taxon>ecological metagenomes</taxon>
    </lineage>
</organism>
<accession>X0SUN1</accession>
<sequence length="166" mass="19863">INRFFGDKMKKKTVKVKRKMVKKKKKKNGRKIRKVRSPSKKGSVSLSKIKKAVKKVIALRKKTKKKKRKKQVKKRKRRKRRKATMDDIYRILNKVQIDKKKVSFTVLISDADMIENVIKDLQLIYTRKNMKTQVNFLVAPQIDKEKFDFLELDYLDDEIPEEGKIW</sequence>
<proteinExistence type="predicted"/>
<gene>
    <name evidence="2" type="ORF">S01H1_07000</name>
</gene>
<dbReference type="EMBL" id="BARS01003611">
    <property type="protein sequence ID" value="GAF84694.1"/>
    <property type="molecule type" value="Genomic_DNA"/>
</dbReference>